<feature type="region of interest" description="Disordered" evidence="1">
    <location>
        <begin position="1"/>
        <end position="29"/>
    </location>
</feature>
<dbReference type="AlphaFoldDB" id="A0AAE0T196"/>
<reference evidence="2" key="3">
    <citation type="submission" date="2023-05" db="EMBL/GenBank/DDBJ databases">
        <authorList>
            <person name="Smith C.H."/>
        </authorList>
    </citation>
    <scope>NUCLEOTIDE SEQUENCE</scope>
    <source>
        <strain evidence="2">CHS0354</strain>
        <tissue evidence="2">Mantle</tissue>
    </source>
</reference>
<evidence type="ECO:0000256" key="1">
    <source>
        <dbReference type="SAM" id="MobiDB-lite"/>
    </source>
</evidence>
<feature type="non-terminal residue" evidence="2">
    <location>
        <position position="64"/>
    </location>
</feature>
<sequence>MTGPRNISTHKIPSTDAPRDNEESANKKRITSMVIQLQKGFRISDDVNSPIFKISRSRVDVKSA</sequence>
<keyword evidence="3" id="KW-1185">Reference proteome</keyword>
<feature type="compositionally biased region" description="Basic and acidic residues" evidence="1">
    <location>
        <begin position="17"/>
        <end position="26"/>
    </location>
</feature>
<name>A0AAE0T196_9BIVA</name>
<evidence type="ECO:0000313" key="2">
    <source>
        <dbReference type="EMBL" id="KAK3601940.1"/>
    </source>
</evidence>
<reference evidence="2" key="2">
    <citation type="journal article" date="2021" name="Genome Biol. Evol.">
        <title>Developing a high-quality reference genome for a parasitic bivalve with doubly uniparental inheritance (Bivalvia: Unionida).</title>
        <authorList>
            <person name="Smith C.H."/>
        </authorList>
    </citation>
    <scope>NUCLEOTIDE SEQUENCE</scope>
    <source>
        <strain evidence="2">CHS0354</strain>
        <tissue evidence="2">Mantle</tissue>
    </source>
</reference>
<gene>
    <name evidence="2" type="ORF">CHS0354_034575</name>
</gene>
<organism evidence="2 3">
    <name type="scientific">Potamilus streckersoni</name>
    <dbReference type="NCBI Taxonomy" id="2493646"/>
    <lineage>
        <taxon>Eukaryota</taxon>
        <taxon>Metazoa</taxon>
        <taxon>Spiralia</taxon>
        <taxon>Lophotrochozoa</taxon>
        <taxon>Mollusca</taxon>
        <taxon>Bivalvia</taxon>
        <taxon>Autobranchia</taxon>
        <taxon>Heteroconchia</taxon>
        <taxon>Palaeoheterodonta</taxon>
        <taxon>Unionida</taxon>
        <taxon>Unionoidea</taxon>
        <taxon>Unionidae</taxon>
        <taxon>Ambleminae</taxon>
        <taxon>Lampsilini</taxon>
        <taxon>Potamilus</taxon>
    </lineage>
</organism>
<feature type="compositionally biased region" description="Polar residues" evidence="1">
    <location>
        <begin position="1"/>
        <end position="12"/>
    </location>
</feature>
<dbReference type="Proteomes" id="UP001195483">
    <property type="component" value="Unassembled WGS sequence"/>
</dbReference>
<accession>A0AAE0T196</accession>
<protein>
    <submittedName>
        <fullName evidence="2">Uncharacterized protein</fullName>
    </submittedName>
</protein>
<comment type="caution">
    <text evidence="2">The sequence shown here is derived from an EMBL/GenBank/DDBJ whole genome shotgun (WGS) entry which is preliminary data.</text>
</comment>
<reference evidence="2" key="1">
    <citation type="journal article" date="2021" name="Genome Biol. Evol.">
        <title>A High-Quality Reference Genome for a Parasitic Bivalve with Doubly Uniparental Inheritance (Bivalvia: Unionida).</title>
        <authorList>
            <person name="Smith C.H."/>
        </authorList>
    </citation>
    <scope>NUCLEOTIDE SEQUENCE</scope>
    <source>
        <strain evidence="2">CHS0354</strain>
    </source>
</reference>
<dbReference type="EMBL" id="JAEAOA010002036">
    <property type="protein sequence ID" value="KAK3601940.1"/>
    <property type="molecule type" value="Genomic_DNA"/>
</dbReference>
<evidence type="ECO:0000313" key="3">
    <source>
        <dbReference type="Proteomes" id="UP001195483"/>
    </source>
</evidence>
<proteinExistence type="predicted"/>